<comment type="caution">
    <text evidence="2">The sequence shown here is derived from an EMBL/GenBank/DDBJ whole genome shotgun (WGS) entry which is preliminary data.</text>
</comment>
<dbReference type="Proteomes" id="UP000287033">
    <property type="component" value="Unassembled WGS sequence"/>
</dbReference>
<organism evidence="2 3">
    <name type="scientific">Chiloscyllium punctatum</name>
    <name type="common">Brownbanded bambooshark</name>
    <name type="synonym">Hemiscyllium punctatum</name>
    <dbReference type="NCBI Taxonomy" id="137246"/>
    <lineage>
        <taxon>Eukaryota</taxon>
        <taxon>Metazoa</taxon>
        <taxon>Chordata</taxon>
        <taxon>Craniata</taxon>
        <taxon>Vertebrata</taxon>
        <taxon>Chondrichthyes</taxon>
        <taxon>Elasmobranchii</taxon>
        <taxon>Galeomorphii</taxon>
        <taxon>Galeoidea</taxon>
        <taxon>Orectolobiformes</taxon>
        <taxon>Hemiscylliidae</taxon>
        <taxon>Chiloscyllium</taxon>
    </lineage>
</organism>
<gene>
    <name evidence="2" type="ORF">chiPu_0006744</name>
</gene>
<protein>
    <submittedName>
        <fullName evidence="2">Uncharacterized protein</fullName>
    </submittedName>
</protein>
<feature type="region of interest" description="Disordered" evidence="1">
    <location>
        <begin position="21"/>
        <end position="52"/>
    </location>
</feature>
<name>A0A401SD46_CHIPU</name>
<reference evidence="2 3" key="1">
    <citation type="journal article" date="2018" name="Nat. Ecol. Evol.">
        <title>Shark genomes provide insights into elasmobranch evolution and the origin of vertebrates.</title>
        <authorList>
            <person name="Hara Y"/>
            <person name="Yamaguchi K"/>
            <person name="Onimaru K"/>
            <person name="Kadota M"/>
            <person name="Koyanagi M"/>
            <person name="Keeley SD"/>
            <person name="Tatsumi K"/>
            <person name="Tanaka K"/>
            <person name="Motone F"/>
            <person name="Kageyama Y"/>
            <person name="Nozu R"/>
            <person name="Adachi N"/>
            <person name="Nishimura O"/>
            <person name="Nakagawa R"/>
            <person name="Tanegashima C"/>
            <person name="Kiyatake I"/>
            <person name="Matsumoto R"/>
            <person name="Murakumo K"/>
            <person name="Nishida K"/>
            <person name="Terakita A"/>
            <person name="Kuratani S"/>
            <person name="Sato K"/>
            <person name="Hyodo S Kuraku.S."/>
        </authorList>
    </citation>
    <scope>NUCLEOTIDE SEQUENCE [LARGE SCALE GENOMIC DNA]</scope>
</reference>
<keyword evidence="3" id="KW-1185">Reference proteome</keyword>
<evidence type="ECO:0000313" key="2">
    <source>
        <dbReference type="EMBL" id="GCC28315.1"/>
    </source>
</evidence>
<dbReference type="EMBL" id="BEZZ01000199">
    <property type="protein sequence ID" value="GCC28315.1"/>
    <property type="molecule type" value="Genomic_DNA"/>
</dbReference>
<accession>A0A401SD46</accession>
<proteinExistence type="predicted"/>
<evidence type="ECO:0000313" key="3">
    <source>
        <dbReference type="Proteomes" id="UP000287033"/>
    </source>
</evidence>
<sequence length="73" mass="8155">MSNHGIAELLHAPKEVKIVPSIPERKAQDSDRGEGRFGTAQREHVTDSVRLGNKMEMEYPVITGKVGERRGKE</sequence>
<dbReference type="AlphaFoldDB" id="A0A401SD46"/>
<evidence type="ECO:0000256" key="1">
    <source>
        <dbReference type="SAM" id="MobiDB-lite"/>
    </source>
</evidence>